<feature type="transmembrane region" description="Helical" evidence="1">
    <location>
        <begin position="39"/>
        <end position="62"/>
    </location>
</feature>
<keyword evidence="1" id="KW-0472">Membrane</keyword>
<dbReference type="Gene3D" id="1.20.210.10">
    <property type="entry name" value="Cytochrome c oxidase-like, subunit I domain"/>
    <property type="match status" value="1"/>
</dbReference>
<protein>
    <submittedName>
        <fullName evidence="2">Uncharacterized protein</fullName>
    </submittedName>
</protein>
<dbReference type="InterPro" id="IPR036927">
    <property type="entry name" value="Cyt_c_oxase-like_su1_sf"/>
</dbReference>
<feature type="transmembrane region" description="Helical" evidence="1">
    <location>
        <begin position="105"/>
        <end position="128"/>
    </location>
</feature>
<name>A0A2A2G6K5_9BACT</name>
<dbReference type="SUPFAM" id="SSF81442">
    <property type="entry name" value="Cytochrome c oxidase subunit I-like"/>
    <property type="match status" value="1"/>
</dbReference>
<dbReference type="RefSeq" id="WP_095607188.1">
    <property type="nucleotide sequence ID" value="NZ_NSKE01000009.1"/>
</dbReference>
<keyword evidence="3" id="KW-1185">Reference proteome</keyword>
<evidence type="ECO:0000313" key="3">
    <source>
        <dbReference type="Proteomes" id="UP000218831"/>
    </source>
</evidence>
<keyword evidence="1" id="KW-0812">Transmembrane</keyword>
<feature type="transmembrane region" description="Helical" evidence="1">
    <location>
        <begin position="12"/>
        <end position="33"/>
    </location>
</feature>
<dbReference type="Proteomes" id="UP000218831">
    <property type="component" value="Unassembled WGS sequence"/>
</dbReference>
<comment type="caution">
    <text evidence="2">The sequence shown here is derived from an EMBL/GenBank/DDBJ whole genome shotgun (WGS) entry which is preliminary data.</text>
</comment>
<accession>A0A2A2G6K5</accession>
<evidence type="ECO:0000313" key="2">
    <source>
        <dbReference type="EMBL" id="PAU93261.1"/>
    </source>
</evidence>
<organism evidence="2 3">
    <name type="scientific">Fodinibius salipaludis</name>
    <dbReference type="NCBI Taxonomy" id="2032627"/>
    <lineage>
        <taxon>Bacteria</taxon>
        <taxon>Pseudomonadati</taxon>
        <taxon>Balneolota</taxon>
        <taxon>Balneolia</taxon>
        <taxon>Balneolales</taxon>
        <taxon>Balneolaceae</taxon>
        <taxon>Fodinibius</taxon>
    </lineage>
</organism>
<sequence length="152" mass="17797">MPRIARVFIKTGLIYFLASLILGLAIEFNWLQFPGIVPLFWHLLMVGWITQIIFGVSMWMFPGRTREEGFKAQLWGWLTYIFLNMGLLFRIVAEPATYVAEAELWSILIVISAVSQVAAAVVYIIELWPRIQSKEQRRKQRKKKRQKQKAKK</sequence>
<dbReference type="EMBL" id="NSKE01000009">
    <property type="protein sequence ID" value="PAU93261.1"/>
    <property type="molecule type" value="Genomic_DNA"/>
</dbReference>
<gene>
    <name evidence="2" type="ORF">CK503_12620</name>
</gene>
<proteinExistence type="predicted"/>
<feature type="transmembrane region" description="Helical" evidence="1">
    <location>
        <begin position="74"/>
        <end position="93"/>
    </location>
</feature>
<reference evidence="2 3" key="1">
    <citation type="submission" date="2017-08" db="EMBL/GenBank/DDBJ databases">
        <title>Aliifodinibius alkalisoli sp. nov., isolated from saline alkaline soil.</title>
        <authorList>
            <person name="Liu D."/>
            <person name="Zhang G."/>
        </authorList>
    </citation>
    <scope>NUCLEOTIDE SEQUENCE [LARGE SCALE GENOMIC DNA]</scope>
    <source>
        <strain evidence="2 3">WN023</strain>
    </source>
</reference>
<keyword evidence="1" id="KW-1133">Transmembrane helix</keyword>
<dbReference type="OrthoDB" id="1524728at2"/>
<evidence type="ECO:0000256" key="1">
    <source>
        <dbReference type="SAM" id="Phobius"/>
    </source>
</evidence>
<dbReference type="AlphaFoldDB" id="A0A2A2G6K5"/>